<gene>
    <name evidence="3" type="ORF">FEF34_02140</name>
</gene>
<evidence type="ECO:0000313" key="3">
    <source>
        <dbReference type="EMBL" id="TLQ47954.1"/>
    </source>
</evidence>
<feature type="region of interest" description="Disordered" evidence="1">
    <location>
        <begin position="38"/>
        <end position="57"/>
    </location>
</feature>
<accession>A0A5R9EJX0</accession>
<dbReference type="GO" id="GO:0043565">
    <property type="term" value="F:sequence-specific DNA binding"/>
    <property type="evidence" value="ECO:0007669"/>
    <property type="project" value="InterPro"/>
</dbReference>
<name>A0A5R9EJX0_9ACTN</name>
<keyword evidence="4" id="KW-1185">Reference proteome</keyword>
<evidence type="ECO:0000313" key="4">
    <source>
        <dbReference type="Proteomes" id="UP000305921"/>
    </source>
</evidence>
<organism evidence="3 4">
    <name type="scientific">Streptomyces marianii</name>
    <dbReference type="NCBI Taxonomy" id="1817406"/>
    <lineage>
        <taxon>Bacteria</taxon>
        <taxon>Bacillati</taxon>
        <taxon>Actinomycetota</taxon>
        <taxon>Actinomycetes</taxon>
        <taxon>Kitasatosporales</taxon>
        <taxon>Streptomycetaceae</taxon>
        <taxon>Streptomyces</taxon>
    </lineage>
</organism>
<dbReference type="OrthoDB" id="9799345at2"/>
<dbReference type="EMBL" id="VAWE01000001">
    <property type="protein sequence ID" value="TLQ47954.1"/>
    <property type="molecule type" value="Genomic_DNA"/>
</dbReference>
<dbReference type="InterPro" id="IPR018060">
    <property type="entry name" value="HTH_AraC"/>
</dbReference>
<sequence>MPPLLARLLGPRVLVERPRVQGAPEHPRLRIRCARVHQGGRDGGECVGQGPAGVSRRTVPPLIESRGVPGRSRIRELDQPPHIRDGSRVSSSSSWARSTSPSHFTHRFRAAYGVTPREWRRHRVQDPPRTAPETPGTIRSAD</sequence>
<dbReference type="Proteomes" id="UP000305921">
    <property type="component" value="Unassembled WGS sequence"/>
</dbReference>
<protein>
    <submittedName>
        <fullName evidence="3">AraC family transcriptional regulator</fullName>
    </submittedName>
</protein>
<dbReference type="Gene3D" id="1.10.10.60">
    <property type="entry name" value="Homeodomain-like"/>
    <property type="match status" value="1"/>
</dbReference>
<feature type="domain" description="HTH araC/xylS-type" evidence="2">
    <location>
        <begin position="100"/>
        <end position="122"/>
    </location>
</feature>
<proteinExistence type="predicted"/>
<comment type="caution">
    <text evidence="3">The sequence shown here is derived from an EMBL/GenBank/DDBJ whole genome shotgun (WGS) entry which is preliminary data.</text>
</comment>
<feature type="compositionally biased region" description="Basic and acidic residues" evidence="1">
    <location>
        <begin position="73"/>
        <end position="87"/>
    </location>
</feature>
<reference evidence="3 4" key="1">
    <citation type="submission" date="2019-05" db="EMBL/GenBank/DDBJ databases">
        <title>Streptomyces marianii sp. nov., a novel marine actinomycete from southern coast of India.</title>
        <authorList>
            <person name="Iniyan A.M."/>
            <person name="Wink J."/>
            <person name="Ramprasad E."/>
            <person name="Ramana C.V."/>
            <person name="Bunk B."/>
            <person name="Sproer C."/>
            <person name="Joseph F.-J.R.S."/>
            <person name="Vincent S.G.P."/>
        </authorList>
    </citation>
    <scope>NUCLEOTIDE SEQUENCE [LARGE SCALE GENOMIC DNA]</scope>
    <source>
        <strain evidence="3 4">ICN19</strain>
    </source>
</reference>
<evidence type="ECO:0000256" key="1">
    <source>
        <dbReference type="SAM" id="MobiDB-lite"/>
    </source>
</evidence>
<feature type="compositionally biased region" description="Low complexity" evidence="1">
    <location>
        <begin position="88"/>
        <end position="102"/>
    </location>
</feature>
<dbReference type="AlphaFoldDB" id="A0A5R9EJX0"/>
<dbReference type="Pfam" id="PF00165">
    <property type="entry name" value="HTH_AraC"/>
    <property type="match status" value="1"/>
</dbReference>
<dbReference type="GO" id="GO:0003700">
    <property type="term" value="F:DNA-binding transcription factor activity"/>
    <property type="evidence" value="ECO:0007669"/>
    <property type="project" value="InterPro"/>
</dbReference>
<evidence type="ECO:0000259" key="2">
    <source>
        <dbReference type="PROSITE" id="PS01124"/>
    </source>
</evidence>
<dbReference type="PROSITE" id="PS01124">
    <property type="entry name" value="HTH_ARAC_FAMILY_2"/>
    <property type="match status" value="1"/>
</dbReference>
<feature type="region of interest" description="Disordered" evidence="1">
    <location>
        <begin position="62"/>
        <end position="142"/>
    </location>
</feature>